<dbReference type="GO" id="GO:0032259">
    <property type="term" value="P:methylation"/>
    <property type="evidence" value="ECO:0007669"/>
    <property type="project" value="UniProtKB-KW"/>
</dbReference>
<comment type="similarity">
    <text evidence="2">Belongs to the MGMT family.</text>
</comment>
<evidence type="ECO:0000256" key="5">
    <source>
        <dbReference type="ARBA" id="ARBA00022603"/>
    </source>
</evidence>
<dbReference type="OrthoDB" id="1907495at2759"/>
<dbReference type="PANTHER" id="PTHR10815:SF13">
    <property type="entry name" value="METHYLATED-DNA--PROTEIN-CYSTEINE METHYLTRANSFERASE"/>
    <property type="match status" value="1"/>
</dbReference>
<evidence type="ECO:0000256" key="4">
    <source>
        <dbReference type="ARBA" id="ARBA00015377"/>
    </source>
</evidence>
<keyword evidence="5" id="KW-0489">Methyltransferase</keyword>
<dbReference type="InterPro" id="IPR036388">
    <property type="entry name" value="WH-like_DNA-bd_sf"/>
</dbReference>
<dbReference type="Proteomes" id="UP000191024">
    <property type="component" value="Chromosome H"/>
</dbReference>
<evidence type="ECO:0000256" key="1">
    <source>
        <dbReference type="ARBA" id="ARBA00001286"/>
    </source>
</evidence>
<protein>
    <recommendedName>
        <fullName evidence="4">Methylated-DNA--protein-cysteine methyltransferase</fullName>
        <ecNumber evidence="3">2.1.1.63</ecNumber>
    </recommendedName>
    <alternativeName>
        <fullName evidence="9">6-O-methylguanine-DNA methyltransferase</fullName>
    </alternativeName>
    <alternativeName>
        <fullName evidence="11">DNA repair MTase</fullName>
    </alternativeName>
    <alternativeName>
        <fullName evidence="10">O-6-methylguanine-DNA-alkyltransferase</fullName>
    </alternativeName>
</protein>
<dbReference type="EMBL" id="LT598468">
    <property type="protein sequence ID" value="SCV04858.1"/>
    <property type="molecule type" value="Genomic_DNA"/>
</dbReference>
<evidence type="ECO:0000313" key="14">
    <source>
        <dbReference type="EMBL" id="SCV04858.1"/>
    </source>
</evidence>
<keyword evidence="8" id="KW-0234">DNA repair</keyword>
<feature type="domain" description="Methylated-DNA-[protein]-cysteine S-methyltransferase DNA binding" evidence="13">
    <location>
        <begin position="93"/>
        <end position="172"/>
    </location>
</feature>
<reference evidence="15" key="1">
    <citation type="submission" date="2016-03" db="EMBL/GenBank/DDBJ databases">
        <authorList>
            <person name="Devillers H."/>
        </authorList>
    </citation>
    <scope>NUCLEOTIDE SEQUENCE [LARGE SCALE GENOMIC DNA]</scope>
</reference>
<dbReference type="Pfam" id="PF01035">
    <property type="entry name" value="DNA_binding_1"/>
    <property type="match status" value="1"/>
</dbReference>
<evidence type="ECO:0000259" key="13">
    <source>
        <dbReference type="Pfam" id="PF01035"/>
    </source>
</evidence>
<comment type="catalytic activity">
    <reaction evidence="1">
        <text>a 4-O-methyl-thymidine in DNA + L-cysteinyl-[protein] = a thymidine in DNA + S-methyl-L-cysteinyl-[protein]</text>
        <dbReference type="Rhea" id="RHEA:53428"/>
        <dbReference type="Rhea" id="RHEA-COMP:10131"/>
        <dbReference type="Rhea" id="RHEA-COMP:10132"/>
        <dbReference type="Rhea" id="RHEA-COMP:13555"/>
        <dbReference type="Rhea" id="RHEA-COMP:13556"/>
        <dbReference type="ChEBI" id="CHEBI:29950"/>
        <dbReference type="ChEBI" id="CHEBI:82612"/>
        <dbReference type="ChEBI" id="CHEBI:137386"/>
        <dbReference type="ChEBI" id="CHEBI:137387"/>
        <dbReference type="EC" id="2.1.1.63"/>
    </reaction>
</comment>
<dbReference type="CDD" id="cd06445">
    <property type="entry name" value="ATase"/>
    <property type="match status" value="1"/>
</dbReference>
<dbReference type="PANTHER" id="PTHR10815">
    <property type="entry name" value="METHYLATED-DNA--PROTEIN-CYSTEINE METHYLTRANSFERASE"/>
    <property type="match status" value="1"/>
</dbReference>
<evidence type="ECO:0000256" key="8">
    <source>
        <dbReference type="ARBA" id="ARBA00023204"/>
    </source>
</evidence>
<dbReference type="InterPro" id="IPR036217">
    <property type="entry name" value="MethylDNA_cys_MeTrfase_DNAb"/>
</dbReference>
<evidence type="ECO:0000256" key="9">
    <source>
        <dbReference type="ARBA" id="ARBA00030795"/>
    </source>
</evidence>
<evidence type="ECO:0000256" key="6">
    <source>
        <dbReference type="ARBA" id="ARBA00022679"/>
    </source>
</evidence>
<name>A0A1G4KKD7_9SACH</name>
<dbReference type="GO" id="GO:0006281">
    <property type="term" value="P:DNA repair"/>
    <property type="evidence" value="ECO:0007669"/>
    <property type="project" value="UniProtKB-KW"/>
</dbReference>
<dbReference type="NCBIfam" id="TIGR00589">
    <property type="entry name" value="ogt"/>
    <property type="match status" value="1"/>
</dbReference>
<sequence length="181" mass="20130">MAEHLAYTFGDFEDLSTILISRPGDGHIVYAAFGEDKSVLLCEAENAFANLAEKSKKRYILQERKGGQSVDYVGQVLEKRFPAPQVEFIFGTDFQRQVWKQLMNIDSGSTTTYKAIAEVLGMPTASRAVANACAQNKIALFVPCHRVLRTNGDLGGYRWSLPLKRNLLNLEKIKTPLSASD</sequence>
<comment type="catalytic activity">
    <reaction evidence="12">
        <text>a 6-O-methyl-2'-deoxyguanosine in DNA + L-cysteinyl-[protein] = S-methyl-L-cysteinyl-[protein] + a 2'-deoxyguanosine in DNA</text>
        <dbReference type="Rhea" id="RHEA:24000"/>
        <dbReference type="Rhea" id="RHEA-COMP:10131"/>
        <dbReference type="Rhea" id="RHEA-COMP:10132"/>
        <dbReference type="Rhea" id="RHEA-COMP:11367"/>
        <dbReference type="Rhea" id="RHEA-COMP:11368"/>
        <dbReference type="ChEBI" id="CHEBI:29950"/>
        <dbReference type="ChEBI" id="CHEBI:82612"/>
        <dbReference type="ChEBI" id="CHEBI:85445"/>
        <dbReference type="ChEBI" id="CHEBI:85448"/>
        <dbReference type="EC" id="2.1.1.63"/>
    </reaction>
</comment>
<dbReference type="EC" id="2.1.1.63" evidence="3"/>
<proteinExistence type="inferred from homology"/>
<dbReference type="PROSITE" id="PS00374">
    <property type="entry name" value="MGMT"/>
    <property type="match status" value="1"/>
</dbReference>
<dbReference type="Gene3D" id="1.10.10.10">
    <property type="entry name" value="Winged helix-like DNA-binding domain superfamily/Winged helix DNA-binding domain"/>
    <property type="match status" value="1"/>
</dbReference>
<keyword evidence="6" id="KW-0808">Transferase</keyword>
<keyword evidence="7" id="KW-0227">DNA damage</keyword>
<accession>A0A1G4KKD7</accession>
<keyword evidence="15" id="KW-1185">Reference proteome</keyword>
<dbReference type="InterPro" id="IPR014048">
    <property type="entry name" value="MethylDNA_cys_MeTrfase_DNA-bd"/>
</dbReference>
<dbReference type="GO" id="GO:0003908">
    <property type="term" value="F:methylated-DNA-[protein]-cysteine S-methyltransferase activity"/>
    <property type="evidence" value="ECO:0007669"/>
    <property type="project" value="UniProtKB-EC"/>
</dbReference>
<gene>
    <name evidence="14" type="ORF">LAMI_0H20032G</name>
</gene>
<evidence type="ECO:0000256" key="3">
    <source>
        <dbReference type="ARBA" id="ARBA00011918"/>
    </source>
</evidence>
<dbReference type="AlphaFoldDB" id="A0A1G4KKD7"/>
<evidence type="ECO:0000256" key="11">
    <source>
        <dbReference type="ARBA" id="ARBA00033095"/>
    </source>
</evidence>
<dbReference type="SUPFAM" id="SSF46767">
    <property type="entry name" value="Methylated DNA-protein cysteine methyltransferase, C-terminal domain"/>
    <property type="match status" value="1"/>
</dbReference>
<evidence type="ECO:0000256" key="12">
    <source>
        <dbReference type="ARBA" id="ARBA00049348"/>
    </source>
</evidence>
<dbReference type="FunFam" id="1.10.10.10:FF:000214">
    <property type="entry name" value="Methylated-DNA--protein-cysteine methyltransferase"/>
    <property type="match status" value="1"/>
</dbReference>
<evidence type="ECO:0000256" key="2">
    <source>
        <dbReference type="ARBA" id="ARBA00008711"/>
    </source>
</evidence>
<evidence type="ECO:0000256" key="10">
    <source>
        <dbReference type="ARBA" id="ARBA00031621"/>
    </source>
</evidence>
<dbReference type="STRING" id="1230905.A0A1G4KKD7"/>
<organism evidence="14 15">
    <name type="scientific">Lachancea mirantina</name>
    <dbReference type="NCBI Taxonomy" id="1230905"/>
    <lineage>
        <taxon>Eukaryota</taxon>
        <taxon>Fungi</taxon>
        <taxon>Dikarya</taxon>
        <taxon>Ascomycota</taxon>
        <taxon>Saccharomycotina</taxon>
        <taxon>Saccharomycetes</taxon>
        <taxon>Saccharomycetales</taxon>
        <taxon>Saccharomycetaceae</taxon>
        <taxon>Lachancea</taxon>
    </lineage>
</organism>
<dbReference type="InterPro" id="IPR001497">
    <property type="entry name" value="MethylDNA_cys_MeTrfase_AS"/>
</dbReference>
<evidence type="ECO:0000313" key="15">
    <source>
        <dbReference type="Proteomes" id="UP000191024"/>
    </source>
</evidence>
<evidence type="ECO:0000256" key="7">
    <source>
        <dbReference type="ARBA" id="ARBA00022763"/>
    </source>
</evidence>